<evidence type="ECO:0000313" key="3">
    <source>
        <dbReference type="Proteomes" id="UP000199382"/>
    </source>
</evidence>
<organism evidence="2 3">
    <name type="scientific">Aliiruegeria lutimaris</name>
    <dbReference type="NCBI Taxonomy" id="571298"/>
    <lineage>
        <taxon>Bacteria</taxon>
        <taxon>Pseudomonadati</taxon>
        <taxon>Pseudomonadota</taxon>
        <taxon>Alphaproteobacteria</taxon>
        <taxon>Rhodobacterales</taxon>
        <taxon>Roseobacteraceae</taxon>
        <taxon>Aliiruegeria</taxon>
    </lineage>
</organism>
<protein>
    <submittedName>
        <fullName evidence="2">Uncharacterized protein</fullName>
    </submittedName>
</protein>
<dbReference type="EMBL" id="FNEK01000020">
    <property type="protein sequence ID" value="SDJ58456.1"/>
    <property type="molecule type" value="Genomic_DNA"/>
</dbReference>
<sequence>MRQQQVSSSHKRSVLGMSKDFIEGLLIDVEAYVDRQGGSRPSHVLIAEPLSIEEEGKASGQWLSNYRSALQTILGHKFENVGFMPEPFAVFQYYRYGFRHPLLTAGRKHVALVLDFGGGTFDVSVIETTVEGDISLSGKNSKPLSAKSIPIGGFFINRMIAEDLLFNSIEDKWVKKNSRKLLGAIDSFQSLTETDEQRFTAAEVNFIRNFGRLVDEVESAKVSICNSILSWDLSANLERAPSYLVNVPTQPFETDSPWIEVSLRANRLREIFVQKVWRAHLQEAVTEGLERAKNELKGQPIAVVLLSGGSTNIGWTKELVDSDLRRLLGAAVIIEISDNYQEVVAKGLAIECARRFYTEQHDGDFGAVTYNRLNLSLRPDSKKLEWCSFKPQTDGLPTPGDKGTLLPSASGLRAFIDTPMHWKARMNSGPTQFLEYHFLKSSFDPTDTDCVQNILDQKVYTPRGTKHGQFIEVELVVREDGTASPTFVYGKGKDSEKRVVGAPFFLDMTFASEPNLAEGYLGIDFGTATSSVSSVSEADVRALSSRAFDRSWLDLNELIQALPYCLSSPLRDYVAQTDQHQLKECGRHSFEAFLTYICFVCYCEFRSLEMDLGSVSLDRNFRRSAGPLLREIRELARILKKSGKEGLLSERLLSFLDDPIYQQIDSTVSGVARGKHGQAADIDFSSVLIFLGNLVQDSHRNIVVGNFESLRKIGFSGRHSGIFREFKGASQPFSELYDYSGEGDFSPEFVYVVNLETGRAFSLTPLLIWGLGSLAGQMNGEDLYFLDVNLGRENEVRYVKVKIGEPVSPHEHSDTAEVAEATSLFFKGSWAPEPVEGVELRSRKRA</sequence>
<dbReference type="AlphaFoldDB" id="A0A1G8UX66"/>
<dbReference type="PROSITE" id="PS00329">
    <property type="entry name" value="HSP70_2"/>
    <property type="match status" value="1"/>
</dbReference>
<dbReference type="Gene3D" id="3.90.640.10">
    <property type="entry name" value="Actin, Chain A, domain 4"/>
    <property type="match status" value="1"/>
</dbReference>
<evidence type="ECO:0000313" key="2">
    <source>
        <dbReference type="EMBL" id="SDJ58456.1"/>
    </source>
</evidence>
<dbReference type="STRING" id="571298.SAMN04488026_102016"/>
<proteinExistence type="inferred from homology"/>
<dbReference type="InterPro" id="IPR018181">
    <property type="entry name" value="Heat_shock_70_CS"/>
</dbReference>
<dbReference type="SUPFAM" id="SSF53067">
    <property type="entry name" value="Actin-like ATPase domain"/>
    <property type="match status" value="1"/>
</dbReference>
<dbReference type="Gene3D" id="3.30.420.40">
    <property type="match status" value="2"/>
</dbReference>
<gene>
    <name evidence="2" type="ORF">SAMN04488026_102016</name>
</gene>
<dbReference type="InterPro" id="IPR043129">
    <property type="entry name" value="ATPase_NBD"/>
</dbReference>
<comment type="similarity">
    <text evidence="1">Belongs to the heat shock protein 70 family.</text>
</comment>
<dbReference type="Proteomes" id="UP000199382">
    <property type="component" value="Unassembled WGS sequence"/>
</dbReference>
<reference evidence="2 3" key="1">
    <citation type="submission" date="2016-10" db="EMBL/GenBank/DDBJ databases">
        <authorList>
            <person name="de Groot N.N."/>
        </authorList>
    </citation>
    <scope>NUCLEOTIDE SEQUENCE [LARGE SCALE GENOMIC DNA]</scope>
    <source>
        <strain evidence="2 3">DSM 25294</strain>
    </source>
</reference>
<name>A0A1G8UX66_9RHOB</name>
<keyword evidence="3" id="KW-1185">Reference proteome</keyword>
<accession>A0A1G8UX66</accession>
<evidence type="ECO:0000256" key="1">
    <source>
        <dbReference type="ARBA" id="ARBA00007381"/>
    </source>
</evidence>